<dbReference type="Proteomes" id="UP000203896">
    <property type="component" value="Segment"/>
</dbReference>
<dbReference type="KEGG" id="vg:23301143"/>
<name>A0A0B7MRT1_9CAUD</name>
<keyword evidence="3" id="KW-1185">Reference proteome</keyword>
<organism evidence="2 3">
    <name type="scientific">Enterobacteria phage GEC-3S</name>
    <dbReference type="NCBI Taxonomy" id="1222338"/>
    <lineage>
        <taxon>Viruses</taxon>
        <taxon>Duplodnaviria</taxon>
        <taxon>Heunggongvirae</taxon>
        <taxon>Uroviricota</taxon>
        <taxon>Caudoviricetes</taxon>
        <taxon>Pantevenvirales</taxon>
        <taxon>Straboviridae</taxon>
        <taxon>Krischvirus</taxon>
        <taxon>Krischvirus gec3s</taxon>
    </lineage>
</organism>
<dbReference type="InterPro" id="IPR009045">
    <property type="entry name" value="Zn_M74/Hedgehog-like"/>
</dbReference>
<accession>A0A0B7MRT1</accession>
<sequence>MFKLSQRSKDRLVGVHPDLVKVVHRALELTPVDFGITEGVRSLETQKKYVAEGKSKTMKSRHLHGFAVDVVAYPKDKDTWNMKYYRMIADAFKQAGRELGVPVEWGGDWTSFKDGPHLQLPHSKYPDPK</sequence>
<dbReference type="EMBL" id="HE978309">
    <property type="protein sequence ID" value="CEO90706.1"/>
    <property type="molecule type" value="Genomic_DNA"/>
</dbReference>
<gene>
    <name evidence="2" type="ORF">BN201_0103</name>
</gene>
<dbReference type="SMR" id="A0A0B7MRT1"/>
<protein>
    <recommendedName>
        <fullName evidence="1">Peptidase M15C domain-containing protein</fullName>
    </recommendedName>
</protein>
<evidence type="ECO:0000259" key="1">
    <source>
        <dbReference type="Pfam" id="PF13539"/>
    </source>
</evidence>
<dbReference type="Pfam" id="PF13539">
    <property type="entry name" value="Peptidase_M15_4"/>
    <property type="match status" value="1"/>
</dbReference>
<dbReference type="OrthoDB" id="12686at10239"/>
<dbReference type="GeneID" id="23301143"/>
<dbReference type="SUPFAM" id="SSF55166">
    <property type="entry name" value="Hedgehog/DD-peptidase"/>
    <property type="match status" value="1"/>
</dbReference>
<reference evidence="2 3" key="1">
    <citation type="submission" date="2012-08" db="EMBL/GenBank/DDBJ databases">
        <title>Selection and characterization of a candidate therapeutic bacteriophage that lyses the German Escherichia coli O104:H4 outbreak strain.</title>
        <authorList>
            <person name="Merabishvilli M."/>
            <person name="De Vos D."/>
            <person name="Verbeken G."/>
            <person name="Kropinski A."/>
            <person name="Vandenheuvel D."/>
            <person name="Lavigne R."/>
            <person name="Wattiau P."/>
            <person name="Mast J."/>
            <person name="Ragimbeau C."/>
            <person name="Mossong J."/>
            <person name="Scheres J."/>
            <person name="Chanishvili N."/>
            <person name="Vaneechoutte M."/>
            <person name="Pirnay J.P."/>
        </authorList>
    </citation>
    <scope>NUCLEOTIDE SEQUENCE [LARGE SCALE GENOMIC DNA]</scope>
</reference>
<proteinExistence type="predicted"/>
<dbReference type="GO" id="GO:0008233">
    <property type="term" value="F:peptidase activity"/>
    <property type="evidence" value="ECO:0007669"/>
    <property type="project" value="InterPro"/>
</dbReference>
<dbReference type="CDD" id="cd14845">
    <property type="entry name" value="L-Ala-D-Glu_peptidase_like"/>
    <property type="match status" value="1"/>
</dbReference>
<dbReference type="RefSeq" id="YP_009118786.1">
    <property type="nucleotide sequence ID" value="NC_025425.1"/>
</dbReference>
<dbReference type="InterPro" id="IPR039561">
    <property type="entry name" value="Peptidase_M15C"/>
</dbReference>
<evidence type="ECO:0000313" key="2">
    <source>
        <dbReference type="EMBL" id="CEO90706.1"/>
    </source>
</evidence>
<evidence type="ECO:0000313" key="3">
    <source>
        <dbReference type="Proteomes" id="UP000203896"/>
    </source>
</evidence>
<dbReference type="Gene3D" id="3.30.1380.10">
    <property type="match status" value="1"/>
</dbReference>
<feature type="domain" description="Peptidase M15C" evidence="1">
    <location>
        <begin position="55"/>
        <end position="119"/>
    </location>
</feature>